<sequence length="36" mass="3869">MTLSKIVGNKKFSRAHNSGNLFCSGVPVSRSRYGAV</sequence>
<gene>
    <name evidence="1" type="ORF">SMTD_LOCUS3197</name>
</gene>
<dbReference type="Proteomes" id="UP000269396">
    <property type="component" value="Unassembled WGS sequence"/>
</dbReference>
<evidence type="ECO:0000313" key="1">
    <source>
        <dbReference type="EMBL" id="VDO92990.1"/>
    </source>
</evidence>
<proteinExistence type="predicted"/>
<dbReference type="AlphaFoldDB" id="A0A3P7YYT9"/>
<protein>
    <submittedName>
        <fullName evidence="1">Uncharacterized protein</fullName>
    </submittedName>
</protein>
<accession>A0A3P7YYT9</accession>
<evidence type="ECO:0000313" key="2">
    <source>
        <dbReference type="Proteomes" id="UP000269396"/>
    </source>
</evidence>
<keyword evidence="2" id="KW-1185">Reference proteome</keyword>
<dbReference type="EMBL" id="UZAL01005389">
    <property type="protein sequence ID" value="VDO92990.1"/>
    <property type="molecule type" value="Genomic_DNA"/>
</dbReference>
<name>A0A3P7YYT9_9TREM</name>
<organism evidence="1 2">
    <name type="scientific">Schistosoma mattheei</name>
    <dbReference type="NCBI Taxonomy" id="31246"/>
    <lineage>
        <taxon>Eukaryota</taxon>
        <taxon>Metazoa</taxon>
        <taxon>Spiralia</taxon>
        <taxon>Lophotrochozoa</taxon>
        <taxon>Platyhelminthes</taxon>
        <taxon>Trematoda</taxon>
        <taxon>Digenea</taxon>
        <taxon>Strigeidida</taxon>
        <taxon>Schistosomatoidea</taxon>
        <taxon>Schistosomatidae</taxon>
        <taxon>Schistosoma</taxon>
    </lineage>
</organism>
<reference evidence="1 2" key="1">
    <citation type="submission" date="2018-11" db="EMBL/GenBank/DDBJ databases">
        <authorList>
            <consortium name="Pathogen Informatics"/>
        </authorList>
    </citation>
    <scope>NUCLEOTIDE SEQUENCE [LARGE SCALE GENOMIC DNA]</scope>
    <source>
        <strain>Denwood</strain>
        <strain evidence="2">Zambia</strain>
    </source>
</reference>